<dbReference type="PANTHER" id="PTHR11852:SF4">
    <property type="entry name" value="LITTLE ELONGATION COMPLEX SUBUNIT 1"/>
    <property type="match status" value="1"/>
</dbReference>
<evidence type="ECO:0000256" key="1">
    <source>
        <dbReference type="SAM" id="MobiDB-lite"/>
    </source>
</evidence>
<organism evidence="3 4">
    <name type="scientific">Silurus meridionalis</name>
    <name type="common">Southern catfish</name>
    <name type="synonym">Silurus soldatovi meridionalis</name>
    <dbReference type="NCBI Taxonomy" id="175797"/>
    <lineage>
        <taxon>Eukaryota</taxon>
        <taxon>Metazoa</taxon>
        <taxon>Chordata</taxon>
        <taxon>Craniata</taxon>
        <taxon>Vertebrata</taxon>
        <taxon>Euteleostomi</taxon>
        <taxon>Actinopterygii</taxon>
        <taxon>Neopterygii</taxon>
        <taxon>Teleostei</taxon>
        <taxon>Ostariophysi</taxon>
        <taxon>Siluriformes</taxon>
        <taxon>Siluridae</taxon>
        <taxon>Silurus</taxon>
    </lineage>
</organism>
<evidence type="ECO:0000259" key="2">
    <source>
        <dbReference type="Pfam" id="PF25817"/>
    </source>
</evidence>
<proteinExistence type="predicted"/>
<dbReference type="Pfam" id="PF25817">
    <property type="entry name" value="ICE1_C"/>
    <property type="match status" value="1"/>
</dbReference>
<dbReference type="Proteomes" id="UP000606274">
    <property type="component" value="Unassembled WGS sequence"/>
</dbReference>
<dbReference type="EMBL" id="JABFDY010000019">
    <property type="protein sequence ID" value="KAF7693231.1"/>
    <property type="molecule type" value="Genomic_DNA"/>
</dbReference>
<comment type="caution">
    <text evidence="3">The sequence shown here is derived from an EMBL/GenBank/DDBJ whole genome shotgun (WGS) entry which is preliminary data.</text>
</comment>
<accession>A0A8T0AQS9</accession>
<feature type="region of interest" description="Disordered" evidence="1">
    <location>
        <begin position="88"/>
        <end position="150"/>
    </location>
</feature>
<dbReference type="InterPro" id="IPR057881">
    <property type="entry name" value="ICE1_C"/>
</dbReference>
<gene>
    <name evidence="3" type="ORF">HF521_008547</name>
</gene>
<dbReference type="PANTHER" id="PTHR11852">
    <property type="entry name" value="PLATELET-ACTIVATING FACTOR ACETYLHYDROLASE"/>
    <property type="match status" value="1"/>
</dbReference>
<name>A0A8T0AQS9_SILME</name>
<feature type="domain" description="Little elongation complex subunit 1 C-terminal" evidence="2">
    <location>
        <begin position="306"/>
        <end position="495"/>
    </location>
</feature>
<evidence type="ECO:0000313" key="4">
    <source>
        <dbReference type="Proteomes" id="UP000606274"/>
    </source>
</evidence>
<evidence type="ECO:0000313" key="3">
    <source>
        <dbReference type="EMBL" id="KAF7693231.1"/>
    </source>
</evidence>
<sequence>MQKRAGVEHQLLELKETDTRQNLEIRGLESKVSSPKKRMSLIKEELFKLESEMNKDANTRLDFRDLNFRSLEKSIGSIKEKLSKLENELNKEKKSSSTQTGNEQKADEDVKSPLPGNQTQANLRAKRAASGMPPPSAAKKPRLDAAPHKHTTQSLITSALETLQDSCYDVLSQISIDALLEGNCELPSLTDEEKSVISKFCVNELLTETFLKVVLDKITAEKESMGHEILQSLCRVYVGLCEKRGDFHKAHVLAYRFLKEDFTEAPKLIMVMVTAWPSVFSNNSPLCRAVHIVSKLKAYKKVYHLLSKYLHWDTEPPGNIYRTITSTLKALLEDTSLTFQKSSWYGDDLCPAAWEYVFSLDLLCAQLGWVWTITHVIRKGVWLNLKTWLLQTRTEETQFKNVSVAAIFRLIGQLGQKGLKENLAASVENLAKRITKFRKQKLSKDLPWEVQLAMVYATHDLAPSNPKVALKALESWKQNLTKPVPPAVTKCLEQISQLYSQTK</sequence>
<protein>
    <recommendedName>
        <fullName evidence="2">Little elongation complex subunit 1 C-terminal domain-containing protein</fullName>
    </recommendedName>
</protein>
<dbReference type="OrthoDB" id="2238957at2759"/>
<keyword evidence="4" id="KW-1185">Reference proteome</keyword>
<reference evidence="3" key="1">
    <citation type="submission" date="2020-08" db="EMBL/GenBank/DDBJ databases">
        <title>Chromosome-level assembly of Southern catfish (Silurus meridionalis) provides insights into visual adaptation to the nocturnal and benthic lifestyles.</title>
        <authorList>
            <person name="Zhang Y."/>
            <person name="Wang D."/>
            <person name="Peng Z."/>
        </authorList>
    </citation>
    <scope>NUCLEOTIDE SEQUENCE</scope>
    <source>
        <strain evidence="3">SWU-2019-XX</strain>
        <tissue evidence="3">Muscle</tissue>
    </source>
</reference>
<dbReference type="AlphaFoldDB" id="A0A8T0AQS9"/>